<dbReference type="GO" id="GO:0046872">
    <property type="term" value="F:metal ion binding"/>
    <property type="evidence" value="ECO:0007669"/>
    <property type="project" value="InterPro"/>
</dbReference>
<dbReference type="Pfam" id="PF21349">
    <property type="entry name" value="RUBY_RBDX"/>
    <property type="match status" value="1"/>
</dbReference>
<dbReference type="Pfam" id="PF02915">
    <property type="entry name" value="Rubrerythrin"/>
    <property type="match status" value="1"/>
</dbReference>
<dbReference type="InterPro" id="IPR009040">
    <property type="entry name" value="Ferritin-like_diiron"/>
</dbReference>
<dbReference type="PROSITE" id="PS50905">
    <property type="entry name" value="FERRITIN_LIKE"/>
    <property type="match status" value="1"/>
</dbReference>
<dbReference type="SUPFAM" id="SSF47240">
    <property type="entry name" value="Ferritin-like"/>
    <property type="match status" value="1"/>
</dbReference>
<dbReference type="SUPFAM" id="SSF57802">
    <property type="entry name" value="Rubredoxin-like"/>
    <property type="match status" value="1"/>
</dbReference>
<dbReference type="Gene3D" id="2.20.28.10">
    <property type="match status" value="1"/>
</dbReference>
<dbReference type="AlphaFoldDB" id="A0A1J5SYF7"/>
<name>A0A1J5SYF7_9ZZZZ</name>
<keyword evidence="4" id="KW-0560">Oxidoreductase</keyword>
<evidence type="ECO:0000256" key="2">
    <source>
        <dbReference type="ARBA" id="ARBA00022982"/>
    </source>
</evidence>
<comment type="caution">
    <text evidence="4">The sequence shown here is derived from an EMBL/GenBank/DDBJ whole genome shotgun (WGS) entry which is preliminary data.</text>
</comment>
<accession>A0A1J5SYF7</accession>
<evidence type="ECO:0000313" key="4">
    <source>
        <dbReference type="EMBL" id="OIR13618.1"/>
    </source>
</evidence>
<dbReference type="InterPro" id="IPR009078">
    <property type="entry name" value="Ferritin-like_SF"/>
</dbReference>
<dbReference type="EC" id="1.11.1.1" evidence="4"/>
<dbReference type="InterPro" id="IPR003251">
    <property type="entry name" value="Rr_diiron-bd_dom"/>
</dbReference>
<organism evidence="4">
    <name type="scientific">mine drainage metagenome</name>
    <dbReference type="NCBI Taxonomy" id="410659"/>
    <lineage>
        <taxon>unclassified sequences</taxon>
        <taxon>metagenomes</taxon>
        <taxon>ecological metagenomes</taxon>
    </lineage>
</organism>
<gene>
    <name evidence="4" type="primary">rbr2_1</name>
    <name evidence="4" type="ORF">GALL_54370</name>
</gene>
<dbReference type="InterPro" id="IPR052753">
    <property type="entry name" value="Rbr2/Nigerythrin"/>
</dbReference>
<keyword evidence="1" id="KW-0813">Transport</keyword>
<sequence length="211" mass="22969">MRDLLGWARMKIKILTLIASALLIAAPAGAATFSQATVDNLNAAYNGENNAHHRYLAFAQKADEEGYGQVAKLFRAAARAEEIHRDNHKAVILKAGGALDDKALDAVSVGTTAQNLQAAIKGESYERDTMYPGFIDTAKAEDAREAVRTFNFAVSAEKEHAKLYQTALDQLGRNDPATYYVCTICGNTVTARPDEKCPVCRRTSDKFVVVD</sequence>
<keyword evidence="4" id="KW-0575">Peroxidase</keyword>
<dbReference type="PANTHER" id="PTHR33746">
    <property type="entry name" value="RUBRERYTHRIN"/>
    <property type="match status" value="1"/>
</dbReference>
<evidence type="ECO:0000256" key="1">
    <source>
        <dbReference type="ARBA" id="ARBA00022448"/>
    </source>
</evidence>
<dbReference type="CDD" id="cd01041">
    <property type="entry name" value="Rubrerythrin"/>
    <property type="match status" value="1"/>
</dbReference>
<dbReference type="PANTHER" id="PTHR33746:SF4">
    <property type="entry name" value="RUBRERYTHRIN"/>
    <property type="match status" value="1"/>
</dbReference>
<dbReference type="GO" id="GO:0016692">
    <property type="term" value="F:NADH peroxidase activity"/>
    <property type="evidence" value="ECO:0007669"/>
    <property type="project" value="UniProtKB-EC"/>
</dbReference>
<protein>
    <submittedName>
        <fullName evidence="4">Rubrerythrin-2</fullName>
        <ecNumber evidence="4">1.11.1.1</ecNumber>
    </submittedName>
</protein>
<keyword evidence="2" id="KW-0249">Electron transport</keyword>
<feature type="domain" description="Ferritin-like diiron" evidence="3">
    <location>
        <begin position="31"/>
        <end position="175"/>
    </location>
</feature>
<dbReference type="InterPro" id="IPR048574">
    <property type="entry name" value="RUBY_RBDX"/>
</dbReference>
<proteinExistence type="predicted"/>
<reference evidence="4" key="1">
    <citation type="submission" date="2016-10" db="EMBL/GenBank/DDBJ databases">
        <title>Sequence of Gallionella enrichment culture.</title>
        <authorList>
            <person name="Poehlein A."/>
            <person name="Muehling M."/>
            <person name="Daniel R."/>
        </authorList>
    </citation>
    <scope>NUCLEOTIDE SEQUENCE</scope>
</reference>
<dbReference type="Gene3D" id="1.20.1260.10">
    <property type="match status" value="1"/>
</dbReference>
<evidence type="ECO:0000259" key="3">
    <source>
        <dbReference type="PROSITE" id="PS50905"/>
    </source>
</evidence>
<dbReference type="InterPro" id="IPR012347">
    <property type="entry name" value="Ferritin-like"/>
</dbReference>
<dbReference type="EMBL" id="MLJW01000014">
    <property type="protein sequence ID" value="OIR13618.1"/>
    <property type="molecule type" value="Genomic_DNA"/>
</dbReference>